<evidence type="ECO:0000256" key="10">
    <source>
        <dbReference type="SAM" id="MobiDB-lite"/>
    </source>
</evidence>
<dbReference type="PANTHER" id="PTHR12360:SF12">
    <property type="entry name" value="TRANSCRIPTIONAL REPRESSOR NF-X1"/>
    <property type="match status" value="1"/>
</dbReference>
<dbReference type="Pfam" id="PF01424">
    <property type="entry name" value="R3H"/>
    <property type="match status" value="1"/>
</dbReference>
<keyword evidence="4" id="KW-0677">Repeat</keyword>
<dbReference type="InterPro" id="IPR000967">
    <property type="entry name" value="Znf_NFX1"/>
</dbReference>
<keyword evidence="6" id="KW-0862">Zinc</keyword>
<evidence type="ECO:0000256" key="1">
    <source>
        <dbReference type="ARBA" id="ARBA00004123"/>
    </source>
</evidence>
<gene>
    <name evidence="12" type="ORF">M427DRAFT_59068</name>
</gene>
<feature type="region of interest" description="Disordered" evidence="10">
    <location>
        <begin position="24"/>
        <end position="95"/>
    </location>
</feature>
<dbReference type="SMART" id="SM00438">
    <property type="entry name" value="ZnF_NFX"/>
    <property type="match status" value="8"/>
</dbReference>
<comment type="similarity">
    <text evidence="2">Belongs to the NFX1 family.</text>
</comment>
<dbReference type="InterPro" id="IPR034078">
    <property type="entry name" value="NFX1_fam"/>
</dbReference>
<dbReference type="OrthoDB" id="6512771at2759"/>
<evidence type="ECO:0000313" key="13">
    <source>
        <dbReference type="Proteomes" id="UP000070544"/>
    </source>
</evidence>
<proteinExistence type="inferred from homology"/>
<organism evidence="12 13">
    <name type="scientific">Gonapodya prolifera (strain JEL478)</name>
    <name type="common">Monoblepharis prolifera</name>
    <dbReference type="NCBI Taxonomy" id="1344416"/>
    <lineage>
        <taxon>Eukaryota</taxon>
        <taxon>Fungi</taxon>
        <taxon>Fungi incertae sedis</taxon>
        <taxon>Chytridiomycota</taxon>
        <taxon>Chytridiomycota incertae sedis</taxon>
        <taxon>Monoblepharidomycetes</taxon>
        <taxon>Monoblepharidales</taxon>
        <taxon>Gonapodyaceae</taxon>
        <taxon>Gonapodya</taxon>
    </lineage>
</organism>
<dbReference type="CDD" id="cd06008">
    <property type="entry name" value="NF-X1-zinc-finger"/>
    <property type="match status" value="3"/>
</dbReference>
<dbReference type="GO" id="GO:0008270">
    <property type="term" value="F:zinc ion binding"/>
    <property type="evidence" value="ECO:0007669"/>
    <property type="project" value="UniProtKB-KW"/>
</dbReference>
<keyword evidence="7" id="KW-0805">Transcription regulation</keyword>
<dbReference type="SMART" id="SM00393">
    <property type="entry name" value="R3H"/>
    <property type="match status" value="1"/>
</dbReference>
<evidence type="ECO:0000256" key="5">
    <source>
        <dbReference type="ARBA" id="ARBA00022771"/>
    </source>
</evidence>
<feature type="region of interest" description="Disordered" evidence="10">
    <location>
        <begin position="947"/>
        <end position="989"/>
    </location>
</feature>
<feature type="domain" description="R3H" evidence="11">
    <location>
        <begin position="850"/>
        <end position="914"/>
    </location>
</feature>
<dbReference type="AlphaFoldDB" id="A0A139A899"/>
<evidence type="ECO:0000256" key="6">
    <source>
        <dbReference type="ARBA" id="ARBA00022833"/>
    </source>
</evidence>
<keyword evidence="3" id="KW-0479">Metal-binding</keyword>
<feature type="compositionally biased region" description="Polar residues" evidence="10">
    <location>
        <begin position="65"/>
        <end position="74"/>
    </location>
</feature>
<dbReference type="Gene3D" id="3.30.1370.50">
    <property type="entry name" value="R3H-like domain"/>
    <property type="match status" value="1"/>
</dbReference>
<dbReference type="InterPro" id="IPR036867">
    <property type="entry name" value="R3H_dom_sf"/>
</dbReference>
<accession>A0A139A899</accession>
<keyword evidence="5" id="KW-0863">Zinc-finger</keyword>
<evidence type="ECO:0000256" key="2">
    <source>
        <dbReference type="ARBA" id="ARBA00007269"/>
    </source>
</evidence>
<dbReference type="EMBL" id="KQ965783">
    <property type="protein sequence ID" value="KXS12957.1"/>
    <property type="molecule type" value="Genomic_DNA"/>
</dbReference>
<feature type="region of interest" description="Disordered" evidence="10">
    <location>
        <begin position="1119"/>
        <end position="1170"/>
    </location>
</feature>
<comment type="subcellular location">
    <subcellularLocation>
        <location evidence="1">Nucleus</location>
    </subcellularLocation>
</comment>
<evidence type="ECO:0000256" key="8">
    <source>
        <dbReference type="ARBA" id="ARBA00023163"/>
    </source>
</evidence>
<dbReference type="Proteomes" id="UP000070544">
    <property type="component" value="Unassembled WGS sequence"/>
</dbReference>
<dbReference type="CDD" id="cd02325">
    <property type="entry name" value="R3H"/>
    <property type="match status" value="1"/>
</dbReference>
<dbReference type="GO" id="GO:0000977">
    <property type="term" value="F:RNA polymerase II transcription regulatory region sequence-specific DNA binding"/>
    <property type="evidence" value="ECO:0007669"/>
    <property type="project" value="TreeGrafter"/>
</dbReference>
<dbReference type="PANTHER" id="PTHR12360">
    <property type="entry name" value="NUCLEAR TRANSCRIPTION FACTOR, X-BOX BINDING 1 NFX1"/>
    <property type="match status" value="1"/>
</dbReference>
<evidence type="ECO:0000259" key="11">
    <source>
        <dbReference type="PROSITE" id="PS51061"/>
    </source>
</evidence>
<dbReference type="InterPro" id="IPR001374">
    <property type="entry name" value="R3H_dom"/>
</dbReference>
<feature type="compositionally biased region" description="Low complexity" evidence="10">
    <location>
        <begin position="980"/>
        <end position="989"/>
    </location>
</feature>
<name>A0A139A899_GONPJ</name>
<keyword evidence="13" id="KW-1185">Reference proteome</keyword>
<dbReference type="GO" id="GO:0005634">
    <property type="term" value="C:nucleus"/>
    <property type="evidence" value="ECO:0007669"/>
    <property type="project" value="UniProtKB-SubCell"/>
</dbReference>
<keyword evidence="8" id="KW-0804">Transcription</keyword>
<evidence type="ECO:0000256" key="3">
    <source>
        <dbReference type="ARBA" id="ARBA00022723"/>
    </source>
</evidence>
<dbReference type="STRING" id="1344416.A0A139A899"/>
<reference evidence="12 13" key="1">
    <citation type="journal article" date="2015" name="Genome Biol. Evol.">
        <title>Phylogenomic analyses indicate that early fungi evolved digesting cell walls of algal ancestors of land plants.</title>
        <authorList>
            <person name="Chang Y."/>
            <person name="Wang S."/>
            <person name="Sekimoto S."/>
            <person name="Aerts A.L."/>
            <person name="Choi C."/>
            <person name="Clum A."/>
            <person name="LaButti K.M."/>
            <person name="Lindquist E.A."/>
            <person name="Yee Ngan C."/>
            <person name="Ohm R.A."/>
            <person name="Salamov A.A."/>
            <person name="Grigoriev I.V."/>
            <person name="Spatafora J.W."/>
            <person name="Berbee M.L."/>
        </authorList>
    </citation>
    <scope>NUCLEOTIDE SEQUENCE [LARGE SCALE GENOMIC DNA]</scope>
    <source>
        <strain evidence="12 13">JEL478</strain>
    </source>
</reference>
<evidence type="ECO:0000256" key="4">
    <source>
        <dbReference type="ARBA" id="ARBA00022737"/>
    </source>
</evidence>
<evidence type="ECO:0000256" key="9">
    <source>
        <dbReference type="ARBA" id="ARBA00023242"/>
    </source>
</evidence>
<dbReference type="Pfam" id="PF01422">
    <property type="entry name" value="zf-NF-X1"/>
    <property type="match status" value="7"/>
</dbReference>
<dbReference type="PROSITE" id="PS51061">
    <property type="entry name" value="R3H"/>
    <property type="match status" value="1"/>
</dbReference>
<evidence type="ECO:0000313" key="12">
    <source>
        <dbReference type="EMBL" id="KXS12957.1"/>
    </source>
</evidence>
<keyword evidence="9" id="KW-0539">Nucleus</keyword>
<evidence type="ECO:0000256" key="7">
    <source>
        <dbReference type="ARBA" id="ARBA00023015"/>
    </source>
</evidence>
<dbReference type="SUPFAM" id="SSF82708">
    <property type="entry name" value="R3H domain"/>
    <property type="match status" value="1"/>
</dbReference>
<dbReference type="GO" id="GO:0000122">
    <property type="term" value="P:negative regulation of transcription by RNA polymerase II"/>
    <property type="evidence" value="ECO:0007669"/>
    <property type="project" value="TreeGrafter"/>
</dbReference>
<dbReference type="GO" id="GO:0000981">
    <property type="term" value="F:DNA-binding transcription factor activity, RNA polymerase II-specific"/>
    <property type="evidence" value="ECO:0007669"/>
    <property type="project" value="TreeGrafter"/>
</dbReference>
<feature type="compositionally biased region" description="Basic and acidic residues" evidence="10">
    <location>
        <begin position="43"/>
        <end position="55"/>
    </location>
</feature>
<sequence length="1199" mass="130965">MSALVAPADIIATVGRAQFPAAENGEMLKAQKDPTSPAWMKAIENRNEGRFKEGNADSIGAADETPSQSPTTVDTGALDESGKTDDGSALDGGKAPFERSLVPRTKIISALLSDSLECPICIGVIKSQHRVWACRDCFTVFHLPCIHCWAKTTEEELTPLPFPPPPSELNEVEWKCPNCQCFQEGIPDSYKCWCGSVTNPQPPSDALPHSCGGICGKPLWRSHSKRATMDDNEAGEDPKQLQENVSGCNHSCEDVCHPGLCNQCTRLVHVPCPSHNTPIAFPCGSVRQPEEDVPGYPCEQPCGKQLDCGAPGHFCGETCHGGPCPPCPRPVLYPCPCKRSFLLSRCSDEHPKEVGWIIDATEAQEWLENGAENRTPTISEKDEENGTAHVLEWRCDTPCGANLPCGVHKCSVPCHVMVATTDESPPSTETHTLCHRDPSVWLTCACGKVTEDELGVRGKRSRCTDRLTGCRNPCSKVLSCGHKCPKKCHDGPCPTCEVQVNISCRCGATTTATSCGGLGRRGSRANVCLTPCHTLLSCGLHRCDAICCPNRIPPNTIHATHLLGLKRRKSWVPVDLKGDNEPVVDDNEAMWDPDEVEEHWCDRVCGKLLKCGKHNCKAPCHPGRCGPCLETDMTELRCGCGRTVVKAPVPCGTSVPECPFPCERPQQCGHPILSTHPCHTEDVPCPPCAVLTIRQCPSHDRPVPNVPCQRKSAASCGRVCAKTLLCGLHLCEKPCHAGDCLPVGIKCTRPCVVPRGCGHPCGKPCHPGTECQKDDPCGTKYEARCPCTRRKDTRTCTWCTSDPSMPEVQLKCDEICETLLKFERHATTKGEQDGLPSFTEEILSHAKIYPEFVARVDATLTEFVRDQSRSIYYFPPTSEHHRRFIHNYANSHWALQTESLDEGKNRSVTVMKRVARNKSEETHPTMQVPLMTVTEFIHFVKMRSVRRKSMPTAPRLPLERPPSGRTSAHPPRSFIPTGPRASSRASSTSSLVINEDEIDGDSDYVDSSDEDASVMIPLNDDGGKGVWKHQDYDRKRSISMIVVKSKMSTLDADVSPRDGPAPENAKGRSVIASKIESSVEAGDAWTEAVNHRRRKSTGHRVEFAMDEFAQKYSKSFEGKSLGVGRPQPVPDEEGFLEASHHGRQQRKRATSFSSSTVGNGIKGRSRTSSVNSLVASANQNESLAGATGNIFALLEDVES</sequence>
<protein>
    <recommendedName>
        <fullName evidence="11">R3H domain-containing protein</fullName>
    </recommendedName>
</protein>